<dbReference type="VEuPathDB" id="TriTrypDB:TRSC58_01335"/>
<evidence type="ECO:0000259" key="2">
    <source>
        <dbReference type="Pfam" id="PF21031"/>
    </source>
</evidence>
<evidence type="ECO:0000313" key="3">
    <source>
        <dbReference type="EMBL" id="RNF06557.1"/>
    </source>
</evidence>
<dbReference type="OrthoDB" id="756370at2759"/>
<dbReference type="InterPro" id="IPR001680">
    <property type="entry name" value="WD40_rpt"/>
</dbReference>
<evidence type="ECO:0000256" key="1">
    <source>
        <dbReference type="PROSITE-ProRule" id="PRU00221"/>
    </source>
</evidence>
<dbReference type="AlphaFoldDB" id="A0A422NM50"/>
<evidence type="ECO:0000313" key="4">
    <source>
        <dbReference type="Proteomes" id="UP000283634"/>
    </source>
</evidence>
<dbReference type="EMBL" id="MKGL01000106">
    <property type="protein sequence ID" value="RNF06557.1"/>
    <property type="molecule type" value="Genomic_DNA"/>
</dbReference>
<dbReference type="RefSeq" id="XP_029239332.1">
    <property type="nucleotide sequence ID" value="XM_029380925.1"/>
</dbReference>
<dbReference type="GeneID" id="40327908"/>
<dbReference type="InterPro" id="IPR036322">
    <property type="entry name" value="WD40_repeat_dom_sf"/>
</dbReference>
<organism evidence="3 4">
    <name type="scientific">Trypanosoma rangeli</name>
    <dbReference type="NCBI Taxonomy" id="5698"/>
    <lineage>
        <taxon>Eukaryota</taxon>
        <taxon>Discoba</taxon>
        <taxon>Euglenozoa</taxon>
        <taxon>Kinetoplastea</taxon>
        <taxon>Metakinetoplastina</taxon>
        <taxon>Trypanosomatida</taxon>
        <taxon>Trypanosomatidae</taxon>
        <taxon>Trypanosoma</taxon>
        <taxon>Herpetosoma</taxon>
    </lineage>
</organism>
<dbReference type="Pfam" id="PF21031">
    <property type="entry name" value="WDR54"/>
    <property type="match status" value="1"/>
</dbReference>
<proteinExistence type="predicted"/>
<feature type="repeat" description="WD" evidence="1">
    <location>
        <begin position="246"/>
        <end position="279"/>
    </location>
</feature>
<feature type="domain" description="WD repeat-containing protein 54 beta-propeller" evidence="2">
    <location>
        <begin position="126"/>
        <end position="328"/>
    </location>
</feature>
<gene>
    <name evidence="3" type="ORF">TraAM80_03975</name>
</gene>
<keyword evidence="4" id="KW-1185">Reference proteome</keyword>
<name>A0A422NM50_TRYRA</name>
<comment type="caution">
    <text evidence="3">The sequence shown here is derived from an EMBL/GenBank/DDBJ whole genome shotgun (WGS) entry which is preliminary data.</text>
</comment>
<dbReference type="PROSITE" id="PS50082">
    <property type="entry name" value="WD_REPEATS_2"/>
    <property type="match status" value="1"/>
</dbReference>
<dbReference type="SUPFAM" id="SSF50978">
    <property type="entry name" value="WD40 repeat-like"/>
    <property type="match status" value="1"/>
</dbReference>
<keyword evidence="1" id="KW-0853">WD repeat</keyword>
<dbReference type="InterPro" id="IPR015943">
    <property type="entry name" value="WD40/YVTN_repeat-like_dom_sf"/>
</dbReference>
<dbReference type="InterPro" id="IPR049546">
    <property type="entry name" value="WDR54_beta_prop"/>
</dbReference>
<reference evidence="3 4" key="1">
    <citation type="journal article" date="2018" name="BMC Genomics">
        <title>Genomic comparison of Trypanosoma conorhini and Trypanosoma rangeli to Trypanosoma cruzi strains of high and low virulence.</title>
        <authorList>
            <person name="Bradwell K.R."/>
            <person name="Koparde V.N."/>
            <person name="Matveyev A.V."/>
            <person name="Serrano M.G."/>
            <person name="Alves J.M."/>
            <person name="Parikh H."/>
            <person name="Huang B."/>
            <person name="Lee V."/>
            <person name="Espinosa-Alvarez O."/>
            <person name="Ortiz P.A."/>
            <person name="Costa-Martins A.G."/>
            <person name="Teixeira M.M."/>
            <person name="Buck G.A."/>
        </authorList>
    </citation>
    <scope>NUCLEOTIDE SEQUENCE [LARGE SCALE GENOMIC DNA]</scope>
    <source>
        <strain evidence="3 4">AM80</strain>
    </source>
</reference>
<accession>A0A422NM50</accession>
<dbReference type="PROSITE" id="PS50294">
    <property type="entry name" value="WD_REPEATS_REGION"/>
    <property type="match status" value="1"/>
</dbReference>
<dbReference type="Proteomes" id="UP000283634">
    <property type="component" value="Unassembled WGS sequence"/>
</dbReference>
<protein>
    <recommendedName>
        <fullName evidence="2">WD repeat-containing protein 54 beta-propeller domain-containing protein</fullName>
    </recommendedName>
</protein>
<sequence length="331" mass="35440">MHRTFLSVNTHAPPGAFPPPSLLYNNLSFVEECGALVYASKKDCIVLDLESQKTHVLPTGNVEKEMVVHCTATLAPVGLLHPDRSLLILIVMESSTQLWTKDSPLGFVPHNDSNGGGCCGAIVSLASDIAHILISTNKGVVIFAEFDATPNTPFRVVSALKGHMEHAVTAVQLNPFHNSPLFAVTGDSVGRVLFWNRKREPVASVETPECVTALQIVSGGDLTVVANGAGKLQIFDSLTGVLRVEICAHSRWINTLAFSAATNTILSGAEDGYLTVWSIPKNPEGSITPVEVVATHHAPNVFPTGAAFRADGTHLFVSFYDVNAVTEYTFV</sequence>
<dbReference type="OMA" id="RWINAMV"/>
<dbReference type="SMART" id="SM00320">
    <property type="entry name" value="WD40"/>
    <property type="match status" value="3"/>
</dbReference>
<dbReference type="Gene3D" id="2.130.10.10">
    <property type="entry name" value="YVTN repeat-like/Quinoprotein amine dehydrogenase"/>
    <property type="match status" value="1"/>
</dbReference>